<dbReference type="Pfam" id="PF04542">
    <property type="entry name" value="Sigma70_r2"/>
    <property type="match status" value="1"/>
</dbReference>
<keyword evidence="2" id="KW-0731">Sigma factor</keyword>
<gene>
    <name evidence="6" type="ORF">HUW48_21910</name>
</gene>
<accession>A0A7L7LCD9</accession>
<protein>
    <recommendedName>
        <fullName evidence="5">RNA polymerase sigma-70 region 2 domain-containing protein</fullName>
    </recommendedName>
</protein>
<organism evidence="6 7">
    <name type="scientific">Adhaeribacter radiodurans</name>
    <dbReference type="NCBI Taxonomy" id="2745197"/>
    <lineage>
        <taxon>Bacteria</taxon>
        <taxon>Pseudomonadati</taxon>
        <taxon>Bacteroidota</taxon>
        <taxon>Cytophagia</taxon>
        <taxon>Cytophagales</taxon>
        <taxon>Hymenobacteraceae</taxon>
        <taxon>Adhaeribacter</taxon>
    </lineage>
</organism>
<dbReference type="AlphaFoldDB" id="A0A7L7LCD9"/>
<dbReference type="InterPro" id="IPR039425">
    <property type="entry name" value="RNA_pol_sigma-70-like"/>
</dbReference>
<dbReference type="Gene3D" id="1.10.1740.10">
    <property type="match status" value="1"/>
</dbReference>
<dbReference type="RefSeq" id="WP_182412959.1">
    <property type="nucleotide sequence ID" value="NZ_CP055153.1"/>
</dbReference>
<evidence type="ECO:0000256" key="2">
    <source>
        <dbReference type="ARBA" id="ARBA00023082"/>
    </source>
</evidence>
<evidence type="ECO:0000313" key="7">
    <source>
        <dbReference type="Proteomes" id="UP000514509"/>
    </source>
</evidence>
<dbReference type="SUPFAM" id="SSF88946">
    <property type="entry name" value="Sigma2 domain of RNA polymerase sigma factors"/>
    <property type="match status" value="1"/>
</dbReference>
<keyword evidence="1" id="KW-0805">Transcription regulation</keyword>
<dbReference type="GO" id="GO:0003677">
    <property type="term" value="F:DNA binding"/>
    <property type="evidence" value="ECO:0007669"/>
    <property type="project" value="UniProtKB-KW"/>
</dbReference>
<evidence type="ECO:0000259" key="5">
    <source>
        <dbReference type="Pfam" id="PF04542"/>
    </source>
</evidence>
<dbReference type="EMBL" id="CP055153">
    <property type="protein sequence ID" value="QMU30512.1"/>
    <property type="molecule type" value="Genomic_DNA"/>
</dbReference>
<keyword evidence="4" id="KW-0804">Transcription</keyword>
<dbReference type="Proteomes" id="UP000514509">
    <property type="component" value="Chromosome"/>
</dbReference>
<dbReference type="InterPro" id="IPR013325">
    <property type="entry name" value="RNA_pol_sigma_r2"/>
</dbReference>
<dbReference type="GO" id="GO:0016987">
    <property type="term" value="F:sigma factor activity"/>
    <property type="evidence" value="ECO:0007669"/>
    <property type="project" value="UniProtKB-KW"/>
</dbReference>
<dbReference type="InterPro" id="IPR007627">
    <property type="entry name" value="RNA_pol_sigma70_r2"/>
</dbReference>
<evidence type="ECO:0000313" key="6">
    <source>
        <dbReference type="EMBL" id="QMU30512.1"/>
    </source>
</evidence>
<evidence type="ECO:0000256" key="4">
    <source>
        <dbReference type="ARBA" id="ARBA00023163"/>
    </source>
</evidence>
<keyword evidence="3" id="KW-0238">DNA-binding</keyword>
<evidence type="ECO:0000256" key="1">
    <source>
        <dbReference type="ARBA" id="ARBA00023015"/>
    </source>
</evidence>
<dbReference type="PANTHER" id="PTHR43133">
    <property type="entry name" value="RNA POLYMERASE ECF-TYPE SIGMA FACTO"/>
    <property type="match status" value="1"/>
</dbReference>
<dbReference type="KEGG" id="add:HUW48_21910"/>
<reference evidence="6 7" key="2">
    <citation type="submission" date="2020-08" db="EMBL/GenBank/DDBJ databases">
        <title>Adhaeribacter dokdonensis sp. nov., isolated from the rhizosphere of Elymus tsukushiensis, a plant native to the Dokdo Islands, Republic of Korea.</title>
        <authorList>
            <person name="Ghim S.Y."/>
        </authorList>
    </citation>
    <scope>NUCLEOTIDE SEQUENCE [LARGE SCALE GENOMIC DNA]</scope>
    <source>
        <strain evidence="6 7">KUDC8001</strain>
    </source>
</reference>
<keyword evidence="7" id="KW-1185">Reference proteome</keyword>
<dbReference type="GO" id="GO:0006352">
    <property type="term" value="P:DNA-templated transcription initiation"/>
    <property type="evidence" value="ECO:0007669"/>
    <property type="project" value="InterPro"/>
</dbReference>
<name>A0A7L7LCD9_9BACT</name>
<sequence>MDPESKKSNEELTEDLRKRDAKAYEKMYRKSLPSLMRFVYLNHGHQEDAQDLLQEAAIVLFRKLLQPDFVLTCVPSTYVYSVARKKWLYLLKKRKPNISKIVDIDEYIEVPDYLPEEFEMLLEEQFGKAIDQLDETCQVILKNITILI</sequence>
<reference evidence="6 7" key="1">
    <citation type="submission" date="2020-06" db="EMBL/GenBank/DDBJ databases">
        <authorList>
            <person name="Hwang Y.J."/>
        </authorList>
    </citation>
    <scope>NUCLEOTIDE SEQUENCE [LARGE SCALE GENOMIC DNA]</scope>
    <source>
        <strain evidence="6 7">KUDC8001</strain>
    </source>
</reference>
<evidence type="ECO:0000256" key="3">
    <source>
        <dbReference type="ARBA" id="ARBA00023125"/>
    </source>
</evidence>
<proteinExistence type="predicted"/>
<feature type="domain" description="RNA polymerase sigma-70 region 2" evidence="5">
    <location>
        <begin position="27"/>
        <end position="95"/>
    </location>
</feature>
<dbReference type="PANTHER" id="PTHR43133:SF8">
    <property type="entry name" value="RNA POLYMERASE SIGMA FACTOR HI_1459-RELATED"/>
    <property type="match status" value="1"/>
</dbReference>